<dbReference type="GeneID" id="19017149"/>
<evidence type="ECO:0000313" key="3">
    <source>
        <dbReference type="Proteomes" id="UP000198341"/>
    </source>
</evidence>
<dbReference type="EMBL" id="FO082277">
    <property type="protein sequence ID" value="CCO15063.1"/>
    <property type="molecule type" value="Genomic_DNA"/>
</dbReference>
<keyword evidence="3" id="KW-1185">Reference proteome</keyword>
<dbReference type="OrthoDB" id="511222at2759"/>
<dbReference type="AlphaFoldDB" id="K8F0K8"/>
<gene>
    <name evidence="2" type="ORF">Bathy02g00360</name>
</gene>
<feature type="compositionally biased region" description="Basic residues" evidence="1">
    <location>
        <begin position="27"/>
        <end position="39"/>
    </location>
</feature>
<sequence length="124" mass="13758">MPQSSSFKKKKQSSSNSASQQLAALNFKKKQIAKNRHGKRIETRKGQFLKKTNKLTDNLKASIKITREVNLKNELEFARRATSSGGTLRVIKAPEGTEKGDGIKGPRPKKQKPVVKIGKGGKRM</sequence>
<dbReference type="KEGG" id="bpg:Bathy02g00360"/>
<proteinExistence type="predicted"/>
<dbReference type="PANTHER" id="PTHR36769:SF1">
    <property type="entry name" value="2,3-BISPHOSPHOGLYCERATE-DEPENDENT PHOSPHOGLYCERATE MUTASE"/>
    <property type="match status" value="1"/>
</dbReference>
<dbReference type="PANTHER" id="PTHR36769">
    <property type="entry name" value="2,3-BISPHOSPHOGLYCERATE-DEPENDENT PHOSPHOGLYCERATE MUTASE"/>
    <property type="match status" value="1"/>
</dbReference>
<feature type="region of interest" description="Disordered" evidence="1">
    <location>
        <begin position="82"/>
        <end position="124"/>
    </location>
</feature>
<name>K8F0K8_9CHLO</name>
<reference evidence="2 3" key="1">
    <citation type="submission" date="2011-10" db="EMBL/GenBank/DDBJ databases">
        <authorList>
            <person name="Genoscope - CEA"/>
        </authorList>
    </citation>
    <scope>NUCLEOTIDE SEQUENCE [LARGE SCALE GENOMIC DNA]</scope>
    <source>
        <strain evidence="2 3">RCC 1105</strain>
    </source>
</reference>
<accession>K8F0K8</accession>
<protein>
    <submittedName>
        <fullName evidence="2">Uncharacterized protein</fullName>
    </submittedName>
</protein>
<evidence type="ECO:0000313" key="2">
    <source>
        <dbReference type="EMBL" id="CCO15063.1"/>
    </source>
</evidence>
<evidence type="ECO:0000256" key="1">
    <source>
        <dbReference type="SAM" id="MobiDB-lite"/>
    </source>
</evidence>
<organism evidence="2 3">
    <name type="scientific">Bathycoccus prasinos</name>
    <dbReference type="NCBI Taxonomy" id="41875"/>
    <lineage>
        <taxon>Eukaryota</taxon>
        <taxon>Viridiplantae</taxon>
        <taxon>Chlorophyta</taxon>
        <taxon>Mamiellophyceae</taxon>
        <taxon>Mamiellales</taxon>
        <taxon>Bathycoccaceae</taxon>
        <taxon>Bathycoccus</taxon>
    </lineage>
</organism>
<feature type="compositionally biased region" description="Basic and acidic residues" evidence="1">
    <location>
        <begin position="95"/>
        <end position="104"/>
    </location>
</feature>
<dbReference type="Proteomes" id="UP000198341">
    <property type="component" value="Chromosome 2"/>
</dbReference>
<feature type="compositionally biased region" description="Basic residues" evidence="1">
    <location>
        <begin position="106"/>
        <end position="124"/>
    </location>
</feature>
<dbReference type="RefSeq" id="XP_007514823.1">
    <property type="nucleotide sequence ID" value="XM_007514761.1"/>
</dbReference>
<feature type="region of interest" description="Disordered" evidence="1">
    <location>
        <begin position="1"/>
        <end position="47"/>
    </location>
</feature>